<feature type="transmembrane region" description="Helical" evidence="8">
    <location>
        <begin position="72"/>
        <end position="93"/>
    </location>
</feature>
<feature type="transmembrane region" description="Helical" evidence="8">
    <location>
        <begin position="140"/>
        <end position="166"/>
    </location>
</feature>
<dbReference type="Pfam" id="PF01925">
    <property type="entry name" value="TauE"/>
    <property type="match status" value="1"/>
</dbReference>
<evidence type="ECO:0000313" key="10">
    <source>
        <dbReference type="Proteomes" id="UP000186308"/>
    </source>
</evidence>
<dbReference type="OrthoDB" id="9807082at2"/>
<dbReference type="InterPro" id="IPR052017">
    <property type="entry name" value="TSUP"/>
</dbReference>
<evidence type="ECO:0000256" key="8">
    <source>
        <dbReference type="RuleBase" id="RU363041"/>
    </source>
</evidence>
<dbReference type="RefSeq" id="WP_051657397.1">
    <property type="nucleotide sequence ID" value="NZ_FTNE01000006.1"/>
</dbReference>
<dbReference type="EMBL" id="FTNE01000006">
    <property type="protein sequence ID" value="SIQ55515.1"/>
    <property type="molecule type" value="Genomic_DNA"/>
</dbReference>
<evidence type="ECO:0000256" key="2">
    <source>
        <dbReference type="ARBA" id="ARBA00009142"/>
    </source>
</evidence>
<accession>A0A8G2CJM5</accession>
<sequence length="249" mass="25341">MNWRDLVLVAVSFAAGAQNALAGGGSFLTFPALLFAGLDPRAANITSTIALFPGQVTTGIAGRNLVTGAAGLGFATLFGISLVGGALGAVLLLTTPAGVFARMVPFLVLFATIVFAWGSFGRRPDASMASRLGVRGAMAAQFLISIYGGYFGGGIGILMLAALTAAGVAVRQAGATKNVLAGVMNAAAVVVFLFRAQIAWGLVLYVAIAAVLGGQVGVLMLRRINERILRGGVVLVGLALTIGLFIDMR</sequence>
<evidence type="ECO:0000256" key="1">
    <source>
        <dbReference type="ARBA" id="ARBA00004651"/>
    </source>
</evidence>
<dbReference type="GO" id="GO:0005886">
    <property type="term" value="C:plasma membrane"/>
    <property type="evidence" value="ECO:0007669"/>
    <property type="project" value="UniProtKB-SubCell"/>
</dbReference>
<keyword evidence="5 8" id="KW-0812">Transmembrane</keyword>
<keyword evidence="4 8" id="KW-1003">Cell membrane</keyword>
<evidence type="ECO:0000256" key="4">
    <source>
        <dbReference type="ARBA" id="ARBA00022475"/>
    </source>
</evidence>
<dbReference type="AlphaFoldDB" id="A0A8G2CJM5"/>
<evidence type="ECO:0000256" key="6">
    <source>
        <dbReference type="ARBA" id="ARBA00022989"/>
    </source>
</evidence>
<keyword evidence="7 8" id="KW-0472">Membrane</keyword>
<protein>
    <recommendedName>
        <fullName evidence="8">Probable membrane transporter protein</fullName>
    </recommendedName>
</protein>
<dbReference type="PANTHER" id="PTHR30269:SF0">
    <property type="entry name" value="MEMBRANE TRANSPORTER PROTEIN YFCA-RELATED"/>
    <property type="match status" value="1"/>
</dbReference>
<organism evidence="9 10">
    <name type="scientific">Acidiphilium rubrum</name>
    <dbReference type="NCBI Taxonomy" id="526"/>
    <lineage>
        <taxon>Bacteria</taxon>
        <taxon>Pseudomonadati</taxon>
        <taxon>Pseudomonadota</taxon>
        <taxon>Alphaproteobacteria</taxon>
        <taxon>Acetobacterales</taxon>
        <taxon>Acidocellaceae</taxon>
        <taxon>Acidiphilium</taxon>
    </lineage>
</organism>
<proteinExistence type="inferred from homology"/>
<comment type="subcellular location">
    <subcellularLocation>
        <location evidence="1 8">Cell membrane</location>
        <topology evidence="1 8">Multi-pass membrane protein</topology>
    </subcellularLocation>
</comment>
<dbReference type="Proteomes" id="UP000186308">
    <property type="component" value="Unassembled WGS sequence"/>
</dbReference>
<evidence type="ECO:0000313" key="9">
    <source>
        <dbReference type="EMBL" id="SIQ55515.1"/>
    </source>
</evidence>
<keyword evidence="6 8" id="KW-1133">Transmembrane helix</keyword>
<dbReference type="InterPro" id="IPR002781">
    <property type="entry name" value="TM_pro_TauE-like"/>
</dbReference>
<dbReference type="PANTHER" id="PTHR30269">
    <property type="entry name" value="TRANSMEMBRANE PROTEIN YFCA"/>
    <property type="match status" value="1"/>
</dbReference>
<gene>
    <name evidence="9" type="ORF">SAMN05421828_10665</name>
</gene>
<evidence type="ECO:0000256" key="3">
    <source>
        <dbReference type="ARBA" id="ARBA00022448"/>
    </source>
</evidence>
<keyword evidence="3" id="KW-0813">Transport</keyword>
<comment type="caution">
    <text evidence="9">The sequence shown here is derived from an EMBL/GenBank/DDBJ whole genome shotgun (WGS) entry which is preliminary data.</text>
</comment>
<feature type="transmembrane region" description="Helical" evidence="8">
    <location>
        <begin position="100"/>
        <end position="120"/>
    </location>
</feature>
<feature type="transmembrane region" description="Helical" evidence="8">
    <location>
        <begin position="202"/>
        <end position="221"/>
    </location>
</feature>
<comment type="similarity">
    <text evidence="2 8">Belongs to the 4-toluene sulfonate uptake permease (TSUP) (TC 2.A.102) family.</text>
</comment>
<reference evidence="9 10" key="1">
    <citation type="submission" date="2017-01" db="EMBL/GenBank/DDBJ databases">
        <authorList>
            <person name="Varghese N."/>
            <person name="Submissions S."/>
        </authorList>
    </citation>
    <scope>NUCLEOTIDE SEQUENCE [LARGE SCALE GENOMIC DNA]</scope>
    <source>
        <strain evidence="9 10">ATCC 35905</strain>
    </source>
</reference>
<evidence type="ECO:0000256" key="7">
    <source>
        <dbReference type="ARBA" id="ARBA00023136"/>
    </source>
</evidence>
<name>A0A8G2CJM5_ACIRU</name>
<evidence type="ECO:0000256" key="5">
    <source>
        <dbReference type="ARBA" id="ARBA00022692"/>
    </source>
</evidence>
<feature type="transmembrane region" description="Helical" evidence="8">
    <location>
        <begin position="228"/>
        <end position="246"/>
    </location>
</feature>
<keyword evidence="10" id="KW-1185">Reference proteome</keyword>